<dbReference type="EMBL" id="CYHA01000002">
    <property type="protein sequence ID" value="CUA82498.1"/>
    <property type="molecule type" value="Genomic_DNA"/>
</dbReference>
<evidence type="ECO:0000256" key="2">
    <source>
        <dbReference type="ARBA" id="ARBA00004370"/>
    </source>
</evidence>
<dbReference type="SUPFAM" id="SSF55874">
    <property type="entry name" value="ATPase domain of HSP90 chaperone/DNA topoisomerase II/histidine kinase"/>
    <property type="match status" value="1"/>
</dbReference>
<evidence type="ECO:0000256" key="4">
    <source>
        <dbReference type="ARBA" id="ARBA00022553"/>
    </source>
</evidence>
<dbReference type="SUPFAM" id="SSF47384">
    <property type="entry name" value="Homodimeric domain of signal transducing histidine kinase"/>
    <property type="match status" value="1"/>
</dbReference>
<dbReference type="AlphaFoldDB" id="A0A0K6GVC9"/>
<dbReference type="Proteomes" id="UP000243535">
    <property type="component" value="Unassembled WGS sequence"/>
</dbReference>
<dbReference type="Gene3D" id="3.30.450.20">
    <property type="entry name" value="PAS domain"/>
    <property type="match status" value="1"/>
</dbReference>
<evidence type="ECO:0000259" key="16">
    <source>
        <dbReference type="PROSITE" id="PS50839"/>
    </source>
</evidence>
<dbReference type="PROSITE" id="PS50109">
    <property type="entry name" value="HIS_KIN"/>
    <property type="match status" value="1"/>
</dbReference>
<dbReference type="InterPro" id="IPR036097">
    <property type="entry name" value="HisK_dim/P_sf"/>
</dbReference>
<dbReference type="GO" id="GO:0006355">
    <property type="term" value="P:regulation of DNA-templated transcription"/>
    <property type="evidence" value="ECO:0007669"/>
    <property type="project" value="InterPro"/>
</dbReference>
<keyword evidence="9" id="KW-0067">ATP-binding</keyword>
<evidence type="ECO:0000259" key="15">
    <source>
        <dbReference type="PROSITE" id="PS50109"/>
    </source>
</evidence>
<dbReference type="PROSITE" id="PS50839">
    <property type="entry name" value="CHASE"/>
    <property type="match status" value="1"/>
</dbReference>
<dbReference type="CDD" id="cd00082">
    <property type="entry name" value="HisKA"/>
    <property type="match status" value="1"/>
</dbReference>
<comment type="subcellular location">
    <subcellularLocation>
        <location evidence="2">Membrane</location>
    </subcellularLocation>
</comment>
<dbReference type="InterPro" id="IPR035965">
    <property type="entry name" value="PAS-like_dom_sf"/>
</dbReference>
<dbReference type="PANTHER" id="PTHR43065:SF10">
    <property type="entry name" value="PEROXIDE STRESS-ACTIVATED HISTIDINE KINASE MAK3"/>
    <property type="match status" value="1"/>
</dbReference>
<dbReference type="EC" id="2.7.13.3" evidence="3"/>
<feature type="transmembrane region" description="Helical" evidence="14">
    <location>
        <begin position="26"/>
        <end position="50"/>
    </location>
</feature>
<dbReference type="Pfam" id="PF03924">
    <property type="entry name" value="CHASE"/>
    <property type="match status" value="1"/>
</dbReference>
<dbReference type="STRING" id="375574.GCA_001418035_01098"/>
<evidence type="ECO:0000256" key="12">
    <source>
        <dbReference type="ARBA" id="ARBA00023136"/>
    </source>
</evidence>
<evidence type="ECO:0000256" key="13">
    <source>
        <dbReference type="SAM" id="Coils"/>
    </source>
</evidence>
<evidence type="ECO:0000256" key="5">
    <source>
        <dbReference type="ARBA" id="ARBA00022679"/>
    </source>
</evidence>
<keyword evidence="18" id="KW-1185">Reference proteome</keyword>
<feature type="domain" description="CHASE" evidence="16">
    <location>
        <begin position="168"/>
        <end position="261"/>
    </location>
</feature>
<dbReference type="SUPFAM" id="SSF55785">
    <property type="entry name" value="PYP-like sensor domain (PAS domain)"/>
    <property type="match status" value="1"/>
</dbReference>
<evidence type="ECO:0000256" key="6">
    <source>
        <dbReference type="ARBA" id="ARBA00022692"/>
    </source>
</evidence>
<dbReference type="Gene3D" id="1.10.287.130">
    <property type="match status" value="1"/>
</dbReference>
<dbReference type="InterPro" id="IPR000014">
    <property type="entry name" value="PAS"/>
</dbReference>
<evidence type="ECO:0000256" key="14">
    <source>
        <dbReference type="SAM" id="Phobius"/>
    </source>
</evidence>
<dbReference type="OrthoDB" id="8559580at2"/>
<comment type="catalytic activity">
    <reaction evidence="1">
        <text>ATP + protein L-histidine = ADP + protein N-phospho-L-histidine.</text>
        <dbReference type="EC" id="2.7.13.3"/>
    </reaction>
</comment>
<keyword evidence="6 14" id="KW-0812">Transmembrane</keyword>
<dbReference type="SMART" id="SM00387">
    <property type="entry name" value="HATPase_c"/>
    <property type="match status" value="1"/>
</dbReference>
<dbReference type="GO" id="GO:0005524">
    <property type="term" value="F:ATP binding"/>
    <property type="evidence" value="ECO:0007669"/>
    <property type="project" value="UniProtKB-KW"/>
</dbReference>
<evidence type="ECO:0000256" key="11">
    <source>
        <dbReference type="ARBA" id="ARBA00023012"/>
    </source>
</evidence>
<organism evidence="17 18">
    <name type="scientific">Gulbenkiania indica</name>
    <dbReference type="NCBI Taxonomy" id="375574"/>
    <lineage>
        <taxon>Bacteria</taxon>
        <taxon>Pseudomonadati</taxon>
        <taxon>Pseudomonadota</taxon>
        <taxon>Betaproteobacteria</taxon>
        <taxon>Neisseriales</taxon>
        <taxon>Chromobacteriaceae</taxon>
        <taxon>Gulbenkiania</taxon>
    </lineage>
</organism>
<evidence type="ECO:0000256" key="7">
    <source>
        <dbReference type="ARBA" id="ARBA00022741"/>
    </source>
</evidence>
<keyword evidence="13" id="KW-0175">Coiled coil</keyword>
<dbReference type="InterPro" id="IPR005467">
    <property type="entry name" value="His_kinase_dom"/>
</dbReference>
<protein>
    <recommendedName>
        <fullName evidence="3">histidine kinase</fullName>
        <ecNumber evidence="3">2.7.13.3</ecNumber>
    </recommendedName>
</protein>
<dbReference type="Pfam" id="PF00989">
    <property type="entry name" value="PAS"/>
    <property type="match status" value="1"/>
</dbReference>
<dbReference type="PANTHER" id="PTHR43065">
    <property type="entry name" value="SENSOR HISTIDINE KINASE"/>
    <property type="match status" value="1"/>
</dbReference>
<dbReference type="Gene3D" id="3.30.565.10">
    <property type="entry name" value="Histidine kinase-like ATPase, C-terminal domain"/>
    <property type="match status" value="1"/>
</dbReference>
<keyword evidence="10 14" id="KW-1133">Transmembrane helix</keyword>
<evidence type="ECO:0000256" key="3">
    <source>
        <dbReference type="ARBA" id="ARBA00012438"/>
    </source>
</evidence>
<dbReference type="Pfam" id="PF00512">
    <property type="entry name" value="HisKA"/>
    <property type="match status" value="1"/>
</dbReference>
<dbReference type="GO" id="GO:0000155">
    <property type="term" value="F:phosphorelay sensor kinase activity"/>
    <property type="evidence" value="ECO:0007669"/>
    <property type="project" value="InterPro"/>
</dbReference>
<gene>
    <name evidence="17" type="ORF">Ga0061063_1306</name>
</gene>
<dbReference type="InterPro" id="IPR003594">
    <property type="entry name" value="HATPase_dom"/>
</dbReference>
<sequence>MFQAASPPRFLPLSHWRLLRQAPARAWVAAGLLWLVLFGAFMGLFLSIAVDRQRQSFEEATRTMKTTIESRLNVCEMLVFGLSEIVGYHPTVREERIREYALEASRRYGFVYTLGYQPRITLEERPLFEAAQAGPDGEAFSIRDYLHDETHHWHNPLGWTRAGIRAVYLPWMMAEPPLPRAARAMHGLDLLHDTLTGPTVTRALKSSEIEVTPTFRLMNNQHGLGYVRAIYRGETAPSDPAIRSNDALGIVTLVVKLPGLLHPTEDKARQYDMAVTRYEGSPRREARPNRYDQLVYESRAPVHRTTLERWLLPRLETRVLVDVPYFPYELAVSQQLGFSVLSPVGPWLAMGLSTLISYFALLVSALHARHRRLRQRATDNLYLERGNATVILQAISDAVITFDNDFIVQYLNPAAARLLGHPFPQRAVGQPVGKLVVIHYDLPRQAMADPFTECLQRRSEVGLAENSFLILDGGQKLHIEGTVSPLFDRGQQMVGAVLTFRDTAPVRRRMLEALEASERRLRQHEVELARVARINSMGEMASGIAHEINQPLSAIMSYCEASLSLLEEDEPDLEMIGRALRSAVSQADRAGQIIHRLREFVARKTQQFVPVDVNHVVGNALILTEHDLRAQGVEVIDRTRTGLPLVYADTIQLEQVVLNLIRNALDAMQGVYPYGRLQVETGFNGERVFIRVRDNGSGIPPEEVCRIFDPFFSTKATGMGLGLTISQTIIESVGGTLKVSNNPEGGAEFSVELPPLKTSTFVHTQEFTAS</sequence>
<name>A0A0K6GVC9_9NEIS</name>
<keyword evidence="5" id="KW-0808">Transferase</keyword>
<dbReference type="RefSeq" id="WP_055433643.1">
    <property type="nucleotide sequence ID" value="NZ_CYHA01000002.1"/>
</dbReference>
<dbReference type="GO" id="GO:0016020">
    <property type="term" value="C:membrane"/>
    <property type="evidence" value="ECO:0007669"/>
    <property type="project" value="UniProtKB-SubCell"/>
</dbReference>
<evidence type="ECO:0000313" key="18">
    <source>
        <dbReference type="Proteomes" id="UP000243535"/>
    </source>
</evidence>
<dbReference type="Gene3D" id="3.30.450.350">
    <property type="entry name" value="CHASE domain"/>
    <property type="match status" value="1"/>
</dbReference>
<dbReference type="InterPro" id="IPR004358">
    <property type="entry name" value="Sig_transdc_His_kin-like_C"/>
</dbReference>
<dbReference type="InterPro" id="IPR036890">
    <property type="entry name" value="HATPase_C_sf"/>
</dbReference>
<feature type="transmembrane region" description="Helical" evidence="14">
    <location>
        <begin position="344"/>
        <end position="366"/>
    </location>
</feature>
<dbReference type="InterPro" id="IPR042240">
    <property type="entry name" value="CHASE_sf"/>
</dbReference>
<dbReference type="InterPro" id="IPR013767">
    <property type="entry name" value="PAS_fold"/>
</dbReference>
<evidence type="ECO:0000256" key="1">
    <source>
        <dbReference type="ARBA" id="ARBA00000085"/>
    </source>
</evidence>
<feature type="domain" description="Histidine kinase" evidence="15">
    <location>
        <begin position="543"/>
        <end position="757"/>
    </location>
</feature>
<keyword evidence="11" id="KW-0902">Two-component regulatory system</keyword>
<keyword evidence="12 14" id="KW-0472">Membrane</keyword>
<dbReference type="InterPro" id="IPR003661">
    <property type="entry name" value="HisK_dim/P_dom"/>
</dbReference>
<evidence type="ECO:0000256" key="8">
    <source>
        <dbReference type="ARBA" id="ARBA00022777"/>
    </source>
</evidence>
<keyword evidence="8 17" id="KW-0418">Kinase</keyword>
<keyword evidence="4" id="KW-0597">Phosphoprotein</keyword>
<dbReference type="PRINTS" id="PR00344">
    <property type="entry name" value="BCTRLSENSOR"/>
</dbReference>
<dbReference type="CDD" id="cd00130">
    <property type="entry name" value="PAS"/>
    <property type="match status" value="1"/>
</dbReference>
<dbReference type="InterPro" id="IPR006189">
    <property type="entry name" value="CHASE_dom"/>
</dbReference>
<evidence type="ECO:0000256" key="9">
    <source>
        <dbReference type="ARBA" id="ARBA00022840"/>
    </source>
</evidence>
<dbReference type="SMART" id="SM00388">
    <property type="entry name" value="HisKA"/>
    <property type="match status" value="1"/>
</dbReference>
<accession>A0A0K6GVC9</accession>
<evidence type="ECO:0000256" key="10">
    <source>
        <dbReference type="ARBA" id="ARBA00022989"/>
    </source>
</evidence>
<dbReference type="SMART" id="SM01079">
    <property type="entry name" value="CHASE"/>
    <property type="match status" value="1"/>
</dbReference>
<keyword evidence="7" id="KW-0547">Nucleotide-binding</keyword>
<dbReference type="Pfam" id="PF02518">
    <property type="entry name" value="HATPase_c"/>
    <property type="match status" value="1"/>
</dbReference>
<evidence type="ECO:0000313" key="17">
    <source>
        <dbReference type="EMBL" id="CUA82498.1"/>
    </source>
</evidence>
<reference evidence="18" key="1">
    <citation type="submission" date="2015-08" db="EMBL/GenBank/DDBJ databases">
        <authorList>
            <person name="Varghese N."/>
        </authorList>
    </citation>
    <scope>NUCLEOTIDE SEQUENCE [LARGE SCALE GENOMIC DNA]</scope>
    <source>
        <strain evidence="18">DSM 17901</strain>
    </source>
</reference>
<feature type="coiled-coil region" evidence="13">
    <location>
        <begin position="507"/>
        <end position="534"/>
    </location>
</feature>
<proteinExistence type="predicted"/>